<reference evidence="1 2" key="1">
    <citation type="submission" date="2016-04" db="EMBL/GenBank/DDBJ databases">
        <title>Genome sequence of Clostridium magnum DSM 2767.</title>
        <authorList>
            <person name="Poehlein A."/>
            <person name="Uhlig R."/>
            <person name="Fischer R."/>
            <person name="Bahl H."/>
            <person name="Daniel R."/>
        </authorList>
    </citation>
    <scope>NUCLEOTIDE SEQUENCE [LARGE SCALE GENOMIC DNA]</scope>
    <source>
        <strain evidence="1 2">DSM 2767</strain>
    </source>
</reference>
<organism evidence="1 2">
    <name type="scientific">Clostridium magnum DSM 2767</name>
    <dbReference type="NCBI Taxonomy" id="1121326"/>
    <lineage>
        <taxon>Bacteria</taxon>
        <taxon>Bacillati</taxon>
        <taxon>Bacillota</taxon>
        <taxon>Clostridia</taxon>
        <taxon>Eubacteriales</taxon>
        <taxon>Clostridiaceae</taxon>
        <taxon>Clostridium</taxon>
    </lineage>
</organism>
<evidence type="ECO:0000313" key="2">
    <source>
        <dbReference type="Proteomes" id="UP000076603"/>
    </source>
</evidence>
<gene>
    <name evidence="1" type="ORF">CLMAG_57850</name>
</gene>
<sequence length="36" mass="4227">MFGKSSLTDKEKKEAQKLIKKLRKKSSIRIKSIKSY</sequence>
<dbReference type="PATRIC" id="fig|1121326.3.peg.5845"/>
<dbReference type="EMBL" id="LWAE01000013">
    <property type="protein sequence ID" value="KZL88881.1"/>
    <property type="molecule type" value="Genomic_DNA"/>
</dbReference>
<evidence type="ECO:0000313" key="1">
    <source>
        <dbReference type="EMBL" id="KZL88881.1"/>
    </source>
</evidence>
<name>A0A162QRU9_9CLOT</name>
<protein>
    <submittedName>
        <fullName evidence="1">Uncharacterized protein</fullName>
    </submittedName>
</protein>
<accession>A0A162QRU9</accession>
<proteinExistence type="predicted"/>
<comment type="caution">
    <text evidence="1">The sequence shown here is derived from an EMBL/GenBank/DDBJ whole genome shotgun (WGS) entry which is preliminary data.</text>
</comment>
<dbReference type="Proteomes" id="UP000076603">
    <property type="component" value="Unassembled WGS sequence"/>
</dbReference>
<keyword evidence="2" id="KW-1185">Reference proteome</keyword>
<dbReference type="AlphaFoldDB" id="A0A162QRU9"/>